<proteinExistence type="predicted"/>
<accession>A0A919KM69</accession>
<feature type="compositionally biased region" description="Basic and acidic residues" evidence="1">
    <location>
        <begin position="31"/>
        <end position="42"/>
    </location>
</feature>
<evidence type="ECO:0000313" key="3">
    <source>
        <dbReference type="Proteomes" id="UP000617734"/>
    </source>
</evidence>
<reference evidence="2" key="1">
    <citation type="journal article" date="2014" name="Int. J. Syst. Evol. Microbiol.">
        <title>Complete genome sequence of Corynebacterium casei LMG S-19264T (=DSM 44701T), isolated from a smear-ripened cheese.</title>
        <authorList>
            <consortium name="US DOE Joint Genome Institute (JGI-PGF)"/>
            <person name="Walter F."/>
            <person name="Albersmeier A."/>
            <person name="Kalinowski J."/>
            <person name="Ruckert C."/>
        </authorList>
    </citation>
    <scope>NUCLEOTIDE SEQUENCE</scope>
    <source>
        <strain evidence="2">JCM 4646</strain>
    </source>
</reference>
<reference evidence="2" key="2">
    <citation type="submission" date="2020-09" db="EMBL/GenBank/DDBJ databases">
        <authorList>
            <person name="Sun Q."/>
            <person name="Ohkuma M."/>
        </authorList>
    </citation>
    <scope>NUCLEOTIDE SEQUENCE</scope>
    <source>
        <strain evidence="2">JCM 4646</strain>
    </source>
</reference>
<organism evidence="2 3">
    <name type="scientific">Kitasatospora indigofera</name>
    <dbReference type="NCBI Taxonomy" id="67307"/>
    <lineage>
        <taxon>Bacteria</taxon>
        <taxon>Bacillati</taxon>
        <taxon>Actinomycetota</taxon>
        <taxon>Actinomycetes</taxon>
        <taxon>Kitasatosporales</taxon>
        <taxon>Streptomycetaceae</taxon>
        <taxon>Kitasatospora</taxon>
    </lineage>
</organism>
<feature type="region of interest" description="Disordered" evidence="1">
    <location>
        <begin position="1"/>
        <end position="89"/>
    </location>
</feature>
<protein>
    <submittedName>
        <fullName evidence="2">Uncharacterized protein</fullName>
    </submittedName>
</protein>
<keyword evidence="3" id="KW-1185">Reference proteome</keyword>
<feature type="compositionally biased region" description="Basic and acidic residues" evidence="1">
    <location>
        <begin position="188"/>
        <end position="202"/>
    </location>
</feature>
<sequence>MAAHRAPEPVAPDPQAPRLRRAGRRSGPGEQGRDPPGPDRAEPAGGPARSGIGARLGGGPGQRARPAGRLAGRRRRAGRDGEVRPGGLVVRELQEPPAQGQGVHDVQAPTGLLVLAGRRRRVRVPGGTVVDLDGEDPGPVEPQVDVDLGALAVPDGVGHQFGDDEFEIGGVLDRDTEGADLGHGPGPHARDFPRGGRDRPGDSGEEGDVC</sequence>
<dbReference type="EMBL" id="BNBO01000004">
    <property type="protein sequence ID" value="GHH63607.1"/>
    <property type="molecule type" value="Genomic_DNA"/>
</dbReference>
<comment type="caution">
    <text evidence="2">The sequence shown here is derived from an EMBL/GenBank/DDBJ whole genome shotgun (WGS) entry which is preliminary data.</text>
</comment>
<gene>
    <name evidence="2" type="ORF">GCM10018781_13430</name>
</gene>
<feature type="region of interest" description="Disordered" evidence="1">
    <location>
        <begin position="170"/>
        <end position="210"/>
    </location>
</feature>
<evidence type="ECO:0000313" key="2">
    <source>
        <dbReference type="EMBL" id="GHH63607.1"/>
    </source>
</evidence>
<evidence type="ECO:0000256" key="1">
    <source>
        <dbReference type="SAM" id="MobiDB-lite"/>
    </source>
</evidence>
<name>A0A919KM69_9ACTN</name>
<dbReference type="Proteomes" id="UP000617734">
    <property type="component" value="Unassembled WGS sequence"/>
</dbReference>
<dbReference type="AlphaFoldDB" id="A0A919KM69"/>